<protein>
    <recommendedName>
        <fullName evidence="2">HTH HARE-type domain-containing protein</fullName>
    </recommendedName>
</protein>
<dbReference type="Proteomes" id="UP000593910">
    <property type="component" value="Chromosome"/>
</dbReference>
<keyword evidence="1" id="KW-0804">Transcription</keyword>
<proteinExistence type="predicted"/>
<dbReference type="RefSeq" id="WP_193113138.1">
    <property type="nucleotide sequence ID" value="NZ_CP041165.1"/>
</dbReference>
<dbReference type="EMBL" id="CP041165">
    <property type="protein sequence ID" value="QOP41817.1"/>
    <property type="molecule type" value="Genomic_DNA"/>
</dbReference>
<keyword evidence="4" id="KW-1185">Reference proteome</keyword>
<dbReference type="PROSITE" id="PS51913">
    <property type="entry name" value="HTH_HARE"/>
    <property type="match status" value="1"/>
</dbReference>
<gene>
    <name evidence="3" type="ORF">FJR03_08755</name>
</gene>
<accession>A0A7M1AWK0</accession>
<evidence type="ECO:0000313" key="4">
    <source>
        <dbReference type="Proteomes" id="UP000593910"/>
    </source>
</evidence>
<evidence type="ECO:0000313" key="3">
    <source>
        <dbReference type="EMBL" id="QOP41817.1"/>
    </source>
</evidence>
<dbReference type="GO" id="GO:0006355">
    <property type="term" value="P:regulation of DNA-templated transcription"/>
    <property type="evidence" value="ECO:0007669"/>
    <property type="project" value="InterPro"/>
</dbReference>
<sequence length="80" mass="9339">MKGSYTNWDLIADVFKKEKRPLGVKEIWDIAVKLGLDKKTNNSGKTPWNSLHSMFNYRKKIGNDEYIQVGKKWLPKSLKI</sequence>
<dbReference type="InterPro" id="IPR007759">
    <property type="entry name" value="Asxl_HARE-HTH"/>
</dbReference>
<dbReference type="AlphaFoldDB" id="A0A7M1AWK0"/>
<reference evidence="3 4" key="1">
    <citation type="submission" date="2019-06" db="EMBL/GenBank/DDBJ databases">
        <title>Sulfurimonas gotlandica sp. nov., a chemoautotrophic and psychrotolerant epsilonproteobacterium isolated from a pelagic redoxcline, and an emended description of the genus Sulfurimonas.</title>
        <authorList>
            <person name="Wang S."/>
            <person name="Jiang L."/>
            <person name="Shao Z."/>
        </authorList>
    </citation>
    <scope>NUCLEOTIDE SEQUENCE [LARGE SCALE GENOMIC DNA]</scope>
    <source>
        <strain evidence="3 4">B2</strain>
    </source>
</reference>
<dbReference type="KEGG" id="smax:FJR03_08755"/>
<feature type="domain" description="HTH HARE-type" evidence="2">
    <location>
        <begin position="5"/>
        <end position="80"/>
    </location>
</feature>
<evidence type="ECO:0000259" key="2">
    <source>
        <dbReference type="PROSITE" id="PS51913"/>
    </source>
</evidence>
<evidence type="ECO:0000256" key="1">
    <source>
        <dbReference type="ARBA" id="ARBA00023163"/>
    </source>
</evidence>
<organism evidence="3 4">
    <name type="scientific">Sulfurimonas marina</name>
    <dbReference type="NCBI Taxonomy" id="2590551"/>
    <lineage>
        <taxon>Bacteria</taxon>
        <taxon>Pseudomonadati</taxon>
        <taxon>Campylobacterota</taxon>
        <taxon>Epsilonproteobacteria</taxon>
        <taxon>Campylobacterales</taxon>
        <taxon>Sulfurimonadaceae</taxon>
        <taxon>Sulfurimonas</taxon>
    </lineage>
</organism>
<dbReference type="Pfam" id="PF05066">
    <property type="entry name" value="HARE-HTH"/>
    <property type="match status" value="1"/>
</dbReference>
<name>A0A7M1AWK0_9BACT</name>